<evidence type="ECO:0000313" key="3">
    <source>
        <dbReference type="EMBL" id="MFI1717714.1"/>
    </source>
</evidence>
<keyword evidence="4" id="KW-1185">Reference proteome</keyword>
<sequence length="436" mass="46927">MSGPKCTTYQLDQSFTAAELRAAARDAAVREATRRRQEAAREAALRAAAARDAAVRGVKALNARITALSRARDDRGKQYGAAVSVRVPEPLVLGTQSTSELESWCAETDGALAGAERELREQTARALATELFAGMSGHTAGRRPAEAAELFADRPEGSPAVPSGADGPRDGDEAAREDVGQALARVLSRLLPDCDEDRRTAARAAAARVAAAATPDEARTWLTETRLRVQRANEAAEAARREAREAIELLHDLEEPEGTGETEADSVRALLTEVVSGHRALDESLRRRAADCRAAAEAEAEQRYVVNTVTDALADLGYHVGEGFETLTVADGALRLSRSEWPEHAVNLAVDRQGGQLRTAVVRTAAGHGDDAAHLDVEREEQWCRDFQELRDRLAEAGLRTDVQVAVPPGRVPVPLVAAPAAPVPRARRGHRERER</sequence>
<reference evidence="3 4" key="1">
    <citation type="submission" date="2024-10" db="EMBL/GenBank/DDBJ databases">
        <title>The Natural Products Discovery Center: Release of the First 8490 Sequenced Strains for Exploring Actinobacteria Biosynthetic Diversity.</title>
        <authorList>
            <person name="Kalkreuter E."/>
            <person name="Kautsar S.A."/>
            <person name="Yang D."/>
            <person name="Bader C.D."/>
            <person name="Teijaro C.N."/>
            <person name="Fluegel L."/>
            <person name="Davis C.M."/>
            <person name="Simpson J.R."/>
            <person name="Lauterbach L."/>
            <person name="Steele A.D."/>
            <person name="Gui C."/>
            <person name="Meng S."/>
            <person name="Li G."/>
            <person name="Viehrig K."/>
            <person name="Ye F."/>
            <person name="Su P."/>
            <person name="Kiefer A.F."/>
            <person name="Nichols A."/>
            <person name="Cepeda A.J."/>
            <person name="Yan W."/>
            <person name="Fan B."/>
            <person name="Jiang Y."/>
            <person name="Adhikari A."/>
            <person name="Zheng C.-J."/>
            <person name="Schuster L."/>
            <person name="Cowan T.M."/>
            <person name="Smanski M.J."/>
            <person name="Chevrette M.G."/>
            <person name="De Carvalho L.P.S."/>
            <person name="Shen B."/>
        </authorList>
    </citation>
    <scope>NUCLEOTIDE SEQUENCE [LARGE SCALE GENOMIC DNA]</scope>
    <source>
        <strain evidence="3 4">NPDC020602</strain>
    </source>
</reference>
<feature type="region of interest" description="Disordered" evidence="2">
    <location>
        <begin position="152"/>
        <end position="177"/>
    </location>
</feature>
<name>A0ABW7UDI1_9ACTN</name>
<protein>
    <recommendedName>
        <fullName evidence="5">Flagellar hook-length control protein FliK</fullName>
    </recommendedName>
</protein>
<feature type="coiled-coil region" evidence="1">
    <location>
        <begin position="222"/>
        <end position="253"/>
    </location>
</feature>
<evidence type="ECO:0000256" key="1">
    <source>
        <dbReference type="SAM" id="Coils"/>
    </source>
</evidence>
<evidence type="ECO:0008006" key="5">
    <source>
        <dbReference type="Google" id="ProtNLM"/>
    </source>
</evidence>
<proteinExistence type="predicted"/>
<evidence type="ECO:0000256" key="2">
    <source>
        <dbReference type="SAM" id="MobiDB-lite"/>
    </source>
</evidence>
<evidence type="ECO:0000313" key="4">
    <source>
        <dbReference type="Proteomes" id="UP001611339"/>
    </source>
</evidence>
<feature type="compositionally biased region" description="Basic and acidic residues" evidence="2">
    <location>
        <begin position="167"/>
        <end position="177"/>
    </location>
</feature>
<comment type="caution">
    <text evidence="3">The sequence shown here is derived from an EMBL/GenBank/DDBJ whole genome shotgun (WGS) entry which is preliminary data.</text>
</comment>
<accession>A0ABW7UDI1</accession>
<gene>
    <name evidence="3" type="ORF">ACH407_29690</name>
</gene>
<dbReference type="EMBL" id="JBIRUI010000016">
    <property type="protein sequence ID" value="MFI1717714.1"/>
    <property type="molecule type" value="Genomic_DNA"/>
</dbReference>
<keyword evidence="1" id="KW-0175">Coiled coil</keyword>
<dbReference type="Proteomes" id="UP001611339">
    <property type="component" value="Unassembled WGS sequence"/>
</dbReference>
<dbReference type="RefSeq" id="WP_398712172.1">
    <property type="nucleotide sequence ID" value="NZ_JBIRUI010000016.1"/>
</dbReference>
<organism evidence="3 4">
    <name type="scientific">Streptomyces litmocidini</name>
    <dbReference type="NCBI Taxonomy" id="67318"/>
    <lineage>
        <taxon>Bacteria</taxon>
        <taxon>Bacillati</taxon>
        <taxon>Actinomycetota</taxon>
        <taxon>Actinomycetes</taxon>
        <taxon>Kitasatosporales</taxon>
        <taxon>Streptomycetaceae</taxon>
        <taxon>Streptomyces</taxon>
    </lineage>
</organism>